<dbReference type="SUPFAM" id="SSF50965">
    <property type="entry name" value="Galactose oxidase, central domain"/>
    <property type="match status" value="1"/>
</dbReference>
<reference evidence="1 2" key="1">
    <citation type="submission" date="2016-11" db="EMBL/GenBank/DDBJ databases">
        <authorList>
            <person name="Jaros S."/>
            <person name="Januszkiewicz K."/>
            <person name="Wedrychowicz H."/>
        </authorList>
    </citation>
    <scope>NUCLEOTIDE SEQUENCE [LARGE SCALE GENOMIC DNA]</scope>
    <source>
        <strain evidence="1 2">DSM 24574</strain>
    </source>
</reference>
<dbReference type="EMBL" id="FQWQ01000001">
    <property type="protein sequence ID" value="SHG81219.1"/>
    <property type="molecule type" value="Genomic_DNA"/>
</dbReference>
<name>A0A1M5MWC3_9BACT</name>
<dbReference type="Proteomes" id="UP000184212">
    <property type="component" value="Unassembled WGS sequence"/>
</dbReference>
<dbReference type="Gene3D" id="2.60.40.2340">
    <property type="match status" value="2"/>
</dbReference>
<proteinExistence type="predicted"/>
<sequence>MALSIIISCRNDEPVPSSEKSITSFSFLAADNPILSSDVQGVISGKEIHCVFPAGVSVTALKPSIVHTGNTISPASGIATDFTNVVNYSVTAKDHSSQTYAISVTVTPPVLSSNKTITAFSFLTTDNPVLSADVQGIISGQNILFTLPAGVSVTALKPTIVHTGSAVDPAAGTAHDFSTPATYTVTAEDGSTQAYAISVSVSESGPSVYVVGGQMFFGTGYARVWKNGTGTNLTNGDYNAYATSVFVSGNTLYAAGSQRIGNSYAMYWKRENDVELSTPKLNETNDDAYANSIYVSDNNDVYVAGQENHGAGIGYIAKVWKNGAATSLTTASGAAHSVFVSGNDVYVAGWEEVATGWVAKVWKNGVATNLSPLDQRAYGHAVFVSGNDVYVAGQYYNGSTFLLALWKNGNLEIIDPNTPGTDVSSIFVADGDVYLVGNEIRNGQYNAKVWKNGVGTFLSSVARSDARSVYVHNGDVYIAGWEFDNDGKQVAILWKNGVATTLASDAFAYGVIVK</sequence>
<evidence type="ECO:0000313" key="2">
    <source>
        <dbReference type="Proteomes" id="UP000184212"/>
    </source>
</evidence>
<dbReference type="InterPro" id="IPR015915">
    <property type="entry name" value="Kelch-typ_b-propeller"/>
</dbReference>
<dbReference type="InterPro" id="IPR011043">
    <property type="entry name" value="Gal_Oxase/kelch_b-propeller"/>
</dbReference>
<protein>
    <submittedName>
        <fullName evidence="1">Uncharacterized membrane protein</fullName>
    </submittedName>
</protein>
<accession>A0A1M5MWC3</accession>
<organism evidence="1 2">
    <name type="scientific">Chryseolinea serpens</name>
    <dbReference type="NCBI Taxonomy" id="947013"/>
    <lineage>
        <taxon>Bacteria</taxon>
        <taxon>Pseudomonadati</taxon>
        <taxon>Bacteroidota</taxon>
        <taxon>Cytophagia</taxon>
        <taxon>Cytophagales</taxon>
        <taxon>Fulvivirgaceae</taxon>
        <taxon>Chryseolinea</taxon>
    </lineage>
</organism>
<dbReference type="STRING" id="947013.SAMN04488109_1959"/>
<evidence type="ECO:0000313" key="1">
    <source>
        <dbReference type="EMBL" id="SHG81219.1"/>
    </source>
</evidence>
<dbReference type="Gene3D" id="2.120.10.80">
    <property type="entry name" value="Kelch-type beta propeller"/>
    <property type="match status" value="1"/>
</dbReference>
<dbReference type="AlphaFoldDB" id="A0A1M5MWC3"/>
<keyword evidence="2" id="KW-1185">Reference proteome</keyword>
<gene>
    <name evidence="1" type="ORF">SAMN04488109_1959</name>
</gene>